<dbReference type="SUPFAM" id="SSF49785">
    <property type="entry name" value="Galactose-binding domain-like"/>
    <property type="match status" value="1"/>
</dbReference>
<dbReference type="PANTHER" id="PTHR12147:SF26">
    <property type="entry name" value="PEPTIDASE M28 DOMAIN-CONTAINING PROTEIN"/>
    <property type="match status" value="1"/>
</dbReference>
<evidence type="ECO:0000256" key="6">
    <source>
        <dbReference type="ARBA" id="ARBA00022833"/>
    </source>
</evidence>
<dbReference type="Gene3D" id="3.40.630.10">
    <property type="entry name" value="Zn peptidases"/>
    <property type="match status" value="1"/>
</dbReference>
<evidence type="ECO:0000256" key="1">
    <source>
        <dbReference type="ARBA" id="ARBA00005957"/>
    </source>
</evidence>
<dbReference type="GO" id="GO:0004252">
    <property type="term" value="F:serine-type endopeptidase activity"/>
    <property type="evidence" value="ECO:0007669"/>
    <property type="project" value="InterPro"/>
</dbReference>
<dbReference type="Pfam" id="PF04389">
    <property type="entry name" value="Peptidase_M28"/>
    <property type="match status" value="1"/>
</dbReference>
<keyword evidence="4 7" id="KW-0732">Signal</keyword>
<dbReference type="PROSITE" id="PS51829">
    <property type="entry name" value="P_HOMO_B"/>
    <property type="match status" value="1"/>
</dbReference>
<dbReference type="InterPro" id="IPR041756">
    <property type="entry name" value="M28_SGAP-like"/>
</dbReference>
<accession>A0A9Y2JTK0</accession>
<dbReference type="GO" id="GO:0046872">
    <property type="term" value="F:metal ion binding"/>
    <property type="evidence" value="ECO:0007669"/>
    <property type="project" value="UniProtKB-KW"/>
</dbReference>
<evidence type="ECO:0000256" key="4">
    <source>
        <dbReference type="ARBA" id="ARBA00022729"/>
    </source>
</evidence>
<evidence type="ECO:0000256" key="5">
    <source>
        <dbReference type="ARBA" id="ARBA00022801"/>
    </source>
</evidence>
<dbReference type="InterPro" id="IPR045175">
    <property type="entry name" value="M28_fam"/>
</dbReference>
<dbReference type="CDD" id="cd03876">
    <property type="entry name" value="M28_SGAP_like"/>
    <property type="match status" value="1"/>
</dbReference>
<evidence type="ECO:0000259" key="8">
    <source>
        <dbReference type="PROSITE" id="PS51829"/>
    </source>
</evidence>
<dbReference type="PANTHER" id="PTHR12147">
    <property type="entry name" value="METALLOPEPTIDASE M28 FAMILY MEMBER"/>
    <property type="match status" value="1"/>
</dbReference>
<organism evidence="9 10">
    <name type="scientific">Amycolatopsis mongoliensis</name>
    <dbReference type="NCBI Taxonomy" id="715475"/>
    <lineage>
        <taxon>Bacteria</taxon>
        <taxon>Bacillati</taxon>
        <taxon>Actinomycetota</taxon>
        <taxon>Actinomycetes</taxon>
        <taxon>Pseudonocardiales</taxon>
        <taxon>Pseudonocardiaceae</taxon>
        <taxon>Amycolatopsis</taxon>
    </lineage>
</organism>
<dbReference type="GO" id="GO:0006508">
    <property type="term" value="P:proteolysis"/>
    <property type="evidence" value="ECO:0007669"/>
    <property type="project" value="UniProtKB-KW"/>
</dbReference>
<dbReference type="GO" id="GO:0008235">
    <property type="term" value="F:metalloexopeptidase activity"/>
    <property type="evidence" value="ECO:0007669"/>
    <property type="project" value="InterPro"/>
</dbReference>
<keyword evidence="6" id="KW-0862">Zinc</keyword>
<sequence>MKWKTRLGAGVTALAAVLGVVSVPGGATATAATALAAPDISLANIKTHLNQLQTIATNNGGTRSPRGSGYAASVSYVENLLKNAGFTTTRQTCTSCIGQSQNLIAEWPQGDASQVIMLGAHLDSVSAGPGINDNGSGSASILETALTLARTNPAMAKRVRFAWWADEESGLVGSKYYVNNLPSAERTKIKTYLNFDMIGSKNWGYFVYDDVASVKAIFDEYFSSIGIQTEGDSEGDGRSDHASFKSAGIPVGGLATGAGDIKSSAQAQKWGGTAGAAFDNCYHRACDTTSNIPDTPLEKNSDAIGYALWKLAVATTQGNDFSVSLNPTAGTVQPGQSLQVAVTTTTTSGSAQSVSLSASGLPAGATASFSPATVQSGGSSTLTITTSSTTPTGTFPVTVTADGASADHTASFSFGIGGSSCAAVTTSTRLDIPDYPGAAVTSTATVGGCARTASGTTKVEVHITHTYRGDLVLDLVAPDGTAYRLKNSSSDSTPNLDTTYTVNASSEAANGAWKLQLRDVGPADTGYLSSWTLTV</sequence>
<evidence type="ECO:0000313" key="9">
    <source>
        <dbReference type="EMBL" id="WIY03426.1"/>
    </source>
</evidence>
<dbReference type="KEGG" id="amog:QRX60_06100"/>
<dbReference type="Proteomes" id="UP001239397">
    <property type="component" value="Chromosome"/>
</dbReference>
<dbReference type="Pfam" id="PF01483">
    <property type="entry name" value="P_proprotein"/>
    <property type="match status" value="1"/>
</dbReference>
<evidence type="ECO:0000256" key="3">
    <source>
        <dbReference type="ARBA" id="ARBA00022723"/>
    </source>
</evidence>
<dbReference type="RefSeq" id="WP_285999818.1">
    <property type="nucleotide sequence ID" value="NZ_CP127295.1"/>
</dbReference>
<dbReference type="Gene3D" id="2.60.120.260">
    <property type="entry name" value="Galactose-binding domain-like"/>
    <property type="match status" value="1"/>
</dbReference>
<dbReference type="EMBL" id="CP127295">
    <property type="protein sequence ID" value="WIY03426.1"/>
    <property type="molecule type" value="Genomic_DNA"/>
</dbReference>
<proteinExistence type="inferred from homology"/>
<keyword evidence="10" id="KW-1185">Reference proteome</keyword>
<dbReference type="InterPro" id="IPR008979">
    <property type="entry name" value="Galactose-bd-like_sf"/>
</dbReference>
<dbReference type="SUPFAM" id="SSF53187">
    <property type="entry name" value="Zn-dependent exopeptidases"/>
    <property type="match status" value="1"/>
</dbReference>
<dbReference type="InterPro" id="IPR007484">
    <property type="entry name" value="Peptidase_M28"/>
</dbReference>
<keyword evidence="3" id="KW-0479">Metal-binding</keyword>
<reference evidence="9 10" key="1">
    <citation type="submission" date="2023-06" db="EMBL/GenBank/DDBJ databases">
        <authorList>
            <person name="Oyuntsetseg B."/>
            <person name="Kim S.B."/>
        </authorList>
    </citation>
    <scope>NUCLEOTIDE SEQUENCE [LARGE SCALE GENOMIC DNA]</scope>
    <source>
        <strain evidence="9 10">4-36</strain>
    </source>
</reference>
<evidence type="ECO:0000313" key="10">
    <source>
        <dbReference type="Proteomes" id="UP001239397"/>
    </source>
</evidence>
<dbReference type="FunFam" id="3.40.630.10:FF:000066">
    <property type="entry name" value="M28 family peptidase"/>
    <property type="match status" value="1"/>
</dbReference>
<keyword evidence="5" id="KW-0378">Hydrolase</keyword>
<dbReference type="AlphaFoldDB" id="A0A9Y2JTK0"/>
<feature type="signal peptide" evidence="7">
    <location>
        <begin position="1"/>
        <end position="29"/>
    </location>
</feature>
<keyword evidence="2" id="KW-0645">Protease</keyword>
<evidence type="ECO:0000256" key="7">
    <source>
        <dbReference type="SAM" id="SignalP"/>
    </source>
</evidence>
<comment type="similarity">
    <text evidence="1">Belongs to the peptidase M28 family. M28A subfamily.</text>
</comment>
<protein>
    <submittedName>
        <fullName evidence="9">M28 family peptidase</fullName>
    </submittedName>
</protein>
<dbReference type="InterPro" id="IPR002884">
    <property type="entry name" value="P_dom"/>
</dbReference>
<name>A0A9Y2JTK0_9PSEU</name>
<feature type="domain" description="P/Homo B" evidence="8">
    <location>
        <begin position="414"/>
        <end position="535"/>
    </location>
</feature>
<evidence type="ECO:0000256" key="2">
    <source>
        <dbReference type="ARBA" id="ARBA00022670"/>
    </source>
</evidence>
<feature type="chain" id="PRO_5040841087" evidence="7">
    <location>
        <begin position="30"/>
        <end position="535"/>
    </location>
</feature>
<dbReference type="GO" id="GO:0004177">
    <property type="term" value="F:aminopeptidase activity"/>
    <property type="evidence" value="ECO:0007669"/>
    <property type="project" value="InterPro"/>
</dbReference>
<gene>
    <name evidence="9" type="ORF">QRX60_06100</name>
</gene>